<evidence type="ECO:0000313" key="2">
    <source>
        <dbReference type="Proteomes" id="UP000247454"/>
    </source>
</evidence>
<name>A0A318T9K7_9HYPH</name>
<keyword evidence="2" id="KW-1185">Reference proteome</keyword>
<comment type="caution">
    <text evidence="1">The sequence shown here is derived from an EMBL/GenBank/DDBJ whole genome shotgun (WGS) entry which is preliminary data.</text>
</comment>
<dbReference type="EMBL" id="QJTF01000003">
    <property type="protein sequence ID" value="PYE89569.1"/>
    <property type="molecule type" value="Genomic_DNA"/>
</dbReference>
<protein>
    <submittedName>
        <fullName evidence="1">Uncharacterized protein</fullName>
    </submittedName>
</protein>
<dbReference type="Proteomes" id="UP000247454">
    <property type="component" value="Unassembled WGS sequence"/>
</dbReference>
<gene>
    <name evidence="1" type="ORF">C7477_10377</name>
</gene>
<evidence type="ECO:0000313" key="1">
    <source>
        <dbReference type="EMBL" id="PYE89569.1"/>
    </source>
</evidence>
<organism evidence="1 2">
    <name type="scientific">Phyllobacterium leguminum</name>
    <dbReference type="NCBI Taxonomy" id="314237"/>
    <lineage>
        <taxon>Bacteria</taxon>
        <taxon>Pseudomonadati</taxon>
        <taxon>Pseudomonadota</taxon>
        <taxon>Alphaproteobacteria</taxon>
        <taxon>Hyphomicrobiales</taxon>
        <taxon>Phyllobacteriaceae</taxon>
        <taxon>Phyllobacterium</taxon>
    </lineage>
</organism>
<reference evidence="1 2" key="1">
    <citation type="submission" date="2018-06" db="EMBL/GenBank/DDBJ databases">
        <title>Genomic Encyclopedia of Type Strains, Phase III (KMG-III): the genomes of soil and plant-associated and newly described type strains.</title>
        <authorList>
            <person name="Whitman W."/>
        </authorList>
    </citation>
    <scope>NUCLEOTIDE SEQUENCE [LARGE SCALE GENOMIC DNA]</scope>
    <source>
        <strain evidence="1 2">ORS 1419</strain>
    </source>
</reference>
<dbReference type="RefSeq" id="WP_110748976.1">
    <property type="nucleotide sequence ID" value="NZ_QJTF01000003.1"/>
</dbReference>
<accession>A0A318T9K7</accession>
<sequence>MENQESPLRIEVEAVANEALATVEHLKQRNLILASELIRTRRIAEVLRAENEQLKAGLPDDDGGEE</sequence>
<dbReference type="AlphaFoldDB" id="A0A318T9K7"/>
<proteinExistence type="predicted"/>